<dbReference type="EMBL" id="JBJKFK010002053">
    <property type="protein sequence ID" value="KAL3311721.1"/>
    <property type="molecule type" value="Genomic_DNA"/>
</dbReference>
<dbReference type="Proteomes" id="UP001626550">
    <property type="component" value="Unassembled WGS sequence"/>
</dbReference>
<sequence>VIYLKEREAVDALYINGHLITHSSVDIPNSYTILESKMNEKPLTVCYTKHLHNGQRLVDQILPVYPAGIQKNIASTLP</sequence>
<proteinExistence type="predicted"/>
<reference evidence="1 2" key="1">
    <citation type="submission" date="2024-11" db="EMBL/GenBank/DDBJ databases">
        <title>Adaptive evolution of stress response genes in parasites aligns with host niche diversity.</title>
        <authorList>
            <person name="Hahn C."/>
            <person name="Resl P."/>
        </authorList>
    </citation>
    <scope>NUCLEOTIDE SEQUENCE [LARGE SCALE GENOMIC DNA]</scope>
    <source>
        <strain evidence="1">EGGRZ-B1_66</strain>
        <tissue evidence="1">Body</tissue>
    </source>
</reference>
<organism evidence="1 2">
    <name type="scientific">Cichlidogyrus casuarinus</name>
    <dbReference type="NCBI Taxonomy" id="1844966"/>
    <lineage>
        <taxon>Eukaryota</taxon>
        <taxon>Metazoa</taxon>
        <taxon>Spiralia</taxon>
        <taxon>Lophotrochozoa</taxon>
        <taxon>Platyhelminthes</taxon>
        <taxon>Monogenea</taxon>
        <taxon>Monopisthocotylea</taxon>
        <taxon>Dactylogyridea</taxon>
        <taxon>Ancyrocephalidae</taxon>
        <taxon>Cichlidogyrus</taxon>
    </lineage>
</organism>
<feature type="non-terminal residue" evidence="1">
    <location>
        <position position="1"/>
    </location>
</feature>
<dbReference type="AlphaFoldDB" id="A0ABD2Q0T2"/>
<gene>
    <name evidence="1" type="ORF">Ciccas_009698</name>
</gene>
<evidence type="ECO:0000313" key="1">
    <source>
        <dbReference type="EMBL" id="KAL3311721.1"/>
    </source>
</evidence>
<keyword evidence="2" id="KW-1185">Reference proteome</keyword>
<evidence type="ECO:0000313" key="2">
    <source>
        <dbReference type="Proteomes" id="UP001626550"/>
    </source>
</evidence>
<protein>
    <submittedName>
        <fullName evidence="1">Uncharacterized protein</fullName>
    </submittedName>
</protein>
<name>A0ABD2Q0T2_9PLAT</name>
<comment type="caution">
    <text evidence="1">The sequence shown here is derived from an EMBL/GenBank/DDBJ whole genome shotgun (WGS) entry which is preliminary data.</text>
</comment>
<accession>A0ABD2Q0T2</accession>